<evidence type="ECO:0000256" key="3">
    <source>
        <dbReference type="ARBA" id="ARBA00022801"/>
    </source>
</evidence>
<dbReference type="GO" id="GO:0006508">
    <property type="term" value="P:proteolysis"/>
    <property type="evidence" value="ECO:0007669"/>
    <property type="project" value="UniProtKB-KW"/>
</dbReference>
<name>A0A6J7WG35_9CAUD</name>
<accession>A0A6J7WG35</accession>
<feature type="domain" description="Prohead serine protease" evidence="6">
    <location>
        <begin position="27"/>
        <end position="175"/>
    </location>
</feature>
<evidence type="ECO:0000256" key="2">
    <source>
        <dbReference type="ARBA" id="ARBA00022670"/>
    </source>
</evidence>
<organism evidence="7">
    <name type="scientific">uncultured Caudovirales phage</name>
    <dbReference type="NCBI Taxonomy" id="2100421"/>
    <lineage>
        <taxon>Viruses</taxon>
        <taxon>Duplodnaviria</taxon>
        <taxon>Heunggongvirae</taxon>
        <taxon>Uroviricota</taxon>
        <taxon>Caudoviricetes</taxon>
        <taxon>Peduoviridae</taxon>
        <taxon>Maltschvirus</taxon>
        <taxon>Maltschvirus maltsch</taxon>
    </lineage>
</organism>
<keyword evidence="4" id="KW-0118">Viral capsid assembly</keyword>
<reference evidence="7" key="1">
    <citation type="submission" date="2020-05" db="EMBL/GenBank/DDBJ databases">
        <authorList>
            <person name="Chiriac C."/>
            <person name="Salcher M."/>
            <person name="Ghai R."/>
            <person name="Kavagutti S V."/>
        </authorList>
    </citation>
    <scope>NUCLEOTIDE SEQUENCE</scope>
</reference>
<keyword evidence="2 7" id="KW-0645">Protease</keyword>
<dbReference type="InterPro" id="IPR054613">
    <property type="entry name" value="Peptidase_S78_dom"/>
</dbReference>
<gene>
    <name evidence="7" type="ORF">UFOVP178_18</name>
</gene>
<protein>
    <submittedName>
        <fullName evidence="7">Prohead protease</fullName>
    </submittedName>
</protein>
<evidence type="ECO:0000256" key="1">
    <source>
        <dbReference type="ARBA" id="ARBA00022612"/>
    </source>
</evidence>
<evidence type="ECO:0000259" key="6">
    <source>
        <dbReference type="Pfam" id="PF04586"/>
    </source>
</evidence>
<dbReference type="GO" id="GO:0046797">
    <property type="term" value="P:viral procapsid maturation"/>
    <property type="evidence" value="ECO:0007669"/>
    <property type="project" value="UniProtKB-KW"/>
</dbReference>
<dbReference type="GO" id="GO:0008233">
    <property type="term" value="F:peptidase activity"/>
    <property type="evidence" value="ECO:0007669"/>
    <property type="project" value="UniProtKB-KW"/>
</dbReference>
<dbReference type="EMBL" id="LR798215">
    <property type="protein sequence ID" value="CAB5194580.1"/>
    <property type="molecule type" value="Genomic_DNA"/>
</dbReference>
<evidence type="ECO:0000256" key="4">
    <source>
        <dbReference type="ARBA" id="ARBA00022950"/>
    </source>
</evidence>
<proteinExistence type="predicted"/>
<keyword evidence="5" id="KW-1273">Viral capsid maturation</keyword>
<evidence type="ECO:0000256" key="5">
    <source>
        <dbReference type="ARBA" id="ARBA00023045"/>
    </source>
</evidence>
<dbReference type="Pfam" id="PF04586">
    <property type="entry name" value="Peptidase_S78"/>
    <property type="match status" value="1"/>
</dbReference>
<keyword evidence="1" id="KW-1188">Viral release from host cell</keyword>
<evidence type="ECO:0000313" key="7">
    <source>
        <dbReference type="EMBL" id="CAB5194580.1"/>
    </source>
</evidence>
<sequence>MQLEQKRARAKSNDRGEFAVRGAAFLNIDRGREMILPGAYSKHLSKFVDRGKILADHDNKTKSLAGSITTAFETDRGLVVKGKFASSKQGQDVRTMAQEGVLKDVSIGHYVHEFRDGVKADEVQKIWAKFNYTPSEDDLRAIKRGPVRVLVECEPVEVSFVGIPMNPEARILEVKSMPEQKHGAVLNRVNATTLKQVYKLVKQMLAGARQDLEETSGAVPTADSAAVASESKCVDPPDFKSNAERLRLELALLDLETA</sequence>
<keyword evidence="3" id="KW-0378">Hydrolase</keyword>